<dbReference type="AlphaFoldDB" id="A0AAV5EEH4"/>
<comment type="pathway">
    <text evidence="1">Protein modification; protein ubiquitination.</text>
</comment>
<evidence type="ECO:0000256" key="1">
    <source>
        <dbReference type="ARBA" id="ARBA00004906"/>
    </source>
</evidence>
<dbReference type="PANTHER" id="PTHR26379">
    <property type="entry name" value="BTB/POZ AND MATH DOMAIN-CONTAINING PROTEIN 1"/>
    <property type="match status" value="1"/>
</dbReference>
<dbReference type="Gene3D" id="1.25.40.420">
    <property type="match status" value="1"/>
</dbReference>
<dbReference type="InterPro" id="IPR011333">
    <property type="entry name" value="SKP1/BTB/POZ_sf"/>
</dbReference>
<dbReference type="InterPro" id="IPR045005">
    <property type="entry name" value="BPM1-6"/>
</dbReference>
<evidence type="ECO:0000313" key="5">
    <source>
        <dbReference type="EMBL" id="GJN20635.1"/>
    </source>
</evidence>
<organism evidence="5 6">
    <name type="scientific">Eleusine coracana subsp. coracana</name>
    <dbReference type="NCBI Taxonomy" id="191504"/>
    <lineage>
        <taxon>Eukaryota</taxon>
        <taxon>Viridiplantae</taxon>
        <taxon>Streptophyta</taxon>
        <taxon>Embryophyta</taxon>
        <taxon>Tracheophyta</taxon>
        <taxon>Spermatophyta</taxon>
        <taxon>Magnoliopsida</taxon>
        <taxon>Liliopsida</taxon>
        <taxon>Poales</taxon>
        <taxon>Poaceae</taxon>
        <taxon>PACMAD clade</taxon>
        <taxon>Chloridoideae</taxon>
        <taxon>Cynodonteae</taxon>
        <taxon>Eleusininae</taxon>
        <taxon>Eleusine</taxon>
    </lineage>
</organism>
<gene>
    <name evidence="5" type="primary">gb08035</name>
    <name evidence="5" type="ORF">PR202_gb08035</name>
</gene>
<evidence type="ECO:0000256" key="2">
    <source>
        <dbReference type="ARBA" id="ARBA00010846"/>
    </source>
</evidence>
<dbReference type="SUPFAM" id="SSF54695">
    <property type="entry name" value="POZ domain"/>
    <property type="match status" value="1"/>
</dbReference>
<dbReference type="Proteomes" id="UP001054889">
    <property type="component" value="Unassembled WGS sequence"/>
</dbReference>
<dbReference type="InterPro" id="IPR000210">
    <property type="entry name" value="BTB/POZ_dom"/>
</dbReference>
<dbReference type="PANTHER" id="PTHR26379:SF187">
    <property type="entry name" value="OS07G0655300 PROTEIN"/>
    <property type="match status" value="1"/>
</dbReference>
<sequence>MEAQVFKDLLHFVYTDSLPKLKNDGEEEDVMSQHLLVAADRYNLERLKLICENKLSRYIDVGTVATILTLAEQHGCHGLKKACFGFLSCSANLKAVMATDGFDHLCKSCPSILKELLTMLNT</sequence>
<dbReference type="EMBL" id="BQKI01000075">
    <property type="protein sequence ID" value="GJN20635.1"/>
    <property type="molecule type" value="Genomic_DNA"/>
</dbReference>
<evidence type="ECO:0000259" key="4">
    <source>
        <dbReference type="Pfam" id="PF24570"/>
    </source>
</evidence>
<dbReference type="InterPro" id="IPR056423">
    <property type="entry name" value="BACK_BPM_SPOP"/>
</dbReference>
<evidence type="ECO:0000259" key="3">
    <source>
        <dbReference type="Pfam" id="PF00651"/>
    </source>
</evidence>
<evidence type="ECO:0000313" key="6">
    <source>
        <dbReference type="Proteomes" id="UP001054889"/>
    </source>
</evidence>
<protein>
    <recommendedName>
        <fullName evidence="7">BTB domain-containing protein</fullName>
    </recommendedName>
</protein>
<comment type="similarity">
    <text evidence="2">Belongs to the Tdpoz family.</text>
</comment>
<feature type="domain" description="BPM/SPOP BACK" evidence="4">
    <location>
        <begin position="63"/>
        <end position="117"/>
    </location>
</feature>
<reference evidence="5" key="2">
    <citation type="submission" date="2021-12" db="EMBL/GenBank/DDBJ databases">
        <title>Resequencing data analysis of finger millet.</title>
        <authorList>
            <person name="Hatakeyama M."/>
            <person name="Aluri S."/>
            <person name="Balachadran M.T."/>
            <person name="Sivarajan S.R."/>
            <person name="Poveda L."/>
            <person name="Shimizu-Inatsugi R."/>
            <person name="Schlapbach R."/>
            <person name="Sreeman S.M."/>
            <person name="Shimizu K.K."/>
        </authorList>
    </citation>
    <scope>NUCLEOTIDE SEQUENCE</scope>
</reference>
<reference evidence="5" key="1">
    <citation type="journal article" date="2018" name="DNA Res.">
        <title>Multiple hybrid de novo genome assembly of finger millet, an orphan allotetraploid crop.</title>
        <authorList>
            <person name="Hatakeyama M."/>
            <person name="Aluri S."/>
            <person name="Balachadran M.T."/>
            <person name="Sivarajan S.R."/>
            <person name="Patrignani A."/>
            <person name="Gruter S."/>
            <person name="Poveda L."/>
            <person name="Shimizu-Inatsugi R."/>
            <person name="Baeten J."/>
            <person name="Francoijs K.J."/>
            <person name="Nataraja K.N."/>
            <person name="Reddy Y.A.N."/>
            <person name="Phadnis S."/>
            <person name="Ravikumar R.L."/>
            <person name="Schlapbach R."/>
            <person name="Sreeman S.M."/>
            <person name="Shimizu K.K."/>
        </authorList>
    </citation>
    <scope>NUCLEOTIDE SEQUENCE</scope>
</reference>
<keyword evidence="6" id="KW-1185">Reference proteome</keyword>
<name>A0AAV5EEH4_ELECO</name>
<evidence type="ECO:0008006" key="7">
    <source>
        <dbReference type="Google" id="ProtNLM"/>
    </source>
</evidence>
<proteinExistence type="inferred from homology"/>
<accession>A0AAV5EEH4</accession>
<dbReference type="Pfam" id="PF00651">
    <property type="entry name" value="BTB"/>
    <property type="match status" value="1"/>
</dbReference>
<dbReference type="Gene3D" id="3.30.710.10">
    <property type="entry name" value="Potassium Channel Kv1.1, Chain A"/>
    <property type="match status" value="1"/>
</dbReference>
<feature type="domain" description="BTB" evidence="3">
    <location>
        <begin position="1"/>
        <end position="56"/>
    </location>
</feature>
<dbReference type="Pfam" id="PF24570">
    <property type="entry name" value="BACK_BPM_SPOP"/>
    <property type="match status" value="1"/>
</dbReference>
<comment type="caution">
    <text evidence="5">The sequence shown here is derived from an EMBL/GenBank/DDBJ whole genome shotgun (WGS) entry which is preliminary data.</text>
</comment>
<dbReference type="GO" id="GO:0016567">
    <property type="term" value="P:protein ubiquitination"/>
    <property type="evidence" value="ECO:0007669"/>
    <property type="project" value="InterPro"/>
</dbReference>